<dbReference type="PANTHER" id="PTHR11385">
    <property type="entry name" value="SERUM ALBUMIN-RELATED"/>
    <property type="match status" value="1"/>
</dbReference>
<evidence type="ECO:0000256" key="4">
    <source>
        <dbReference type="ARBA" id="ARBA00023157"/>
    </source>
</evidence>
<evidence type="ECO:0000313" key="6">
    <source>
        <dbReference type="EMBL" id="CAJ0944247.1"/>
    </source>
</evidence>
<comment type="caution">
    <text evidence="6">The sequence shown here is derived from an EMBL/GenBank/DDBJ whole genome shotgun (WGS) entry which is preliminary data.</text>
</comment>
<keyword evidence="7" id="KW-1185">Reference proteome</keyword>
<sequence>MDQSIRLLAMTAQNFQKCSFQQHMKLVQELSGFAQHCVDHEDEADCKKPMSTIYYDKLCTGSDETHSYPWKADCCGKQDPEREKCFHDHRDTNIEPFKKPDAAAACKLQTEDPHEAFHYYIDTVAKRHPSFYPPAILELAKQYSVIMNDCCAEEEKEKCFDARFTDVQTNTYDLEYQQKHACHVVKSFPPEREYYAKKLVKYAQKFPASSFDVLHNLTLESLHLSKDCCKDDVVECMTEKMEFIQHVCDNQEKISPNLKACCEKSLLERKPCMIALPMDDIPADLPKEMKEFLEADDVCKHYADEKDVFLANCHHAVDT</sequence>
<keyword evidence="2" id="KW-0964">Secreted</keyword>
<dbReference type="Pfam" id="PF00273">
    <property type="entry name" value="Serum_albumin"/>
    <property type="match status" value="2"/>
</dbReference>
<dbReference type="InterPro" id="IPR000264">
    <property type="entry name" value="ALB/AFP/VDB"/>
</dbReference>
<keyword evidence="3" id="KW-0677">Repeat</keyword>
<evidence type="ECO:0000256" key="1">
    <source>
        <dbReference type="ARBA" id="ARBA00004613"/>
    </source>
</evidence>
<evidence type="ECO:0000313" key="7">
    <source>
        <dbReference type="Proteomes" id="UP001176940"/>
    </source>
</evidence>
<gene>
    <name evidence="6" type="ORF">RIMI_LOCUS10331309</name>
</gene>
<accession>A0ABN9LM20</accession>
<dbReference type="SMART" id="SM00103">
    <property type="entry name" value="ALBUMIN"/>
    <property type="match status" value="2"/>
</dbReference>
<feature type="domain" description="Albumin" evidence="5">
    <location>
        <begin position="1"/>
        <end position="169"/>
    </location>
</feature>
<evidence type="ECO:0000259" key="5">
    <source>
        <dbReference type="PROSITE" id="PS51438"/>
    </source>
</evidence>
<dbReference type="InterPro" id="IPR014760">
    <property type="entry name" value="Serum_albumin_N"/>
</dbReference>
<reference evidence="6" key="1">
    <citation type="submission" date="2023-07" db="EMBL/GenBank/DDBJ databases">
        <authorList>
            <person name="Stuckert A."/>
        </authorList>
    </citation>
    <scope>NUCLEOTIDE SEQUENCE</scope>
</reference>
<evidence type="ECO:0000256" key="3">
    <source>
        <dbReference type="ARBA" id="ARBA00022737"/>
    </source>
</evidence>
<protein>
    <recommendedName>
        <fullName evidence="5">Albumin domain-containing protein</fullName>
    </recommendedName>
</protein>
<dbReference type="Proteomes" id="UP001176940">
    <property type="component" value="Unassembled WGS sequence"/>
</dbReference>
<feature type="domain" description="Albumin" evidence="5">
    <location>
        <begin position="170"/>
        <end position="319"/>
    </location>
</feature>
<dbReference type="SUPFAM" id="SSF48552">
    <property type="entry name" value="Serum albumin-like"/>
    <property type="match status" value="2"/>
</dbReference>
<comment type="subcellular location">
    <subcellularLocation>
        <location evidence="1">Secreted</location>
    </subcellularLocation>
</comment>
<dbReference type="InterPro" id="IPR020858">
    <property type="entry name" value="Serum_albumin-like"/>
</dbReference>
<dbReference type="Gene3D" id="1.10.246.10">
    <property type="match status" value="3"/>
</dbReference>
<dbReference type="PANTHER" id="PTHR11385:SF14">
    <property type="entry name" value="AFAMIN"/>
    <property type="match status" value="1"/>
</dbReference>
<name>A0ABN9LM20_9NEOB</name>
<organism evidence="6 7">
    <name type="scientific">Ranitomeya imitator</name>
    <name type="common">mimic poison frog</name>
    <dbReference type="NCBI Taxonomy" id="111125"/>
    <lineage>
        <taxon>Eukaryota</taxon>
        <taxon>Metazoa</taxon>
        <taxon>Chordata</taxon>
        <taxon>Craniata</taxon>
        <taxon>Vertebrata</taxon>
        <taxon>Euteleostomi</taxon>
        <taxon>Amphibia</taxon>
        <taxon>Batrachia</taxon>
        <taxon>Anura</taxon>
        <taxon>Neobatrachia</taxon>
        <taxon>Hyloidea</taxon>
        <taxon>Dendrobatidae</taxon>
        <taxon>Dendrobatinae</taxon>
        <taxon>Ranitomeya</taxon>
    </lineage>
</organism>
<dbReference type="EMBL" id="CAUEEQ010022222">
    <property type="protein sequence ID" value="CAJ0944247.1"/>
    <property type="molecule type" value="Genomic_DNA"/>
</dbReference>
<keyword evidence="4" id="KW-1015">Disulfide bond</keyword>
<dbReference type="PROSITE" id="PS51438">
    <property type="entry name" value="ALBUMIN_2"/>
    <property type="match status" value="2"/>
</dbReference>
<proteinExistence type="predicted"/>
<dbReference type="PRINTS" id="PR00802">
    <property type="entry name" value="SERUMALBUMIN"/>
</dbReference>
<evidence type="ECO:0000256" key="2">
    <source>
        <dbReference type="ARBA" id="ARBA00022525"/>
    </source>
</evidence>